<evidence type="ECO:0000256" key="4">
    <source>
        <dbReference type="ARBA" id="ARBA00004555"/>
    </source>
</evidence>
<dbReference type="AlphaFoldDB" id="A0A8U0N7N3"/>
<dbReference type="GO" id="GO:0016020">
    <property type="term" value="C:membrane"/>
    <property type="evidence" value="ECO:0007669"/>
    <property type="project" value="UniProtKB-SubCell"/>
</dbReference>
<comment type="function">
    <text evidence="12">Induces mitochondrial fragmentation, possibly by promoting DNM1L-dependent fission and may play a role in mitochondrial morphogenesis during spermatogenesis.</text>
</comment>
<dbReference type="Proteomes" id="UP000000715">
    <property type="component" value="Unplaced"/>
</dbReference>
<gene>
    <name evidence="17" type="primary">LOC101689877</name>
</gene>
<evidence type="ECO:0000256" key="3">
    <source>
        <dbReference type="ARBA" id="ARBA00004496"/>
    </source>
</evidence>
<keyword evidence="5" id="KW-0217">Developmental protein</keyword>
<keyword evidence="8" id="KW-0744">Spermatogenesis</keyword>
<keyword evidence="7" id="KW-0221">Differentiation</keyword>
<dbReference type="FunFam" id="3.10.20.90:FF:000263">
    <property type="entry name" value="gametogenetin-binding protein 1-like"/>
    <property type="match status" value="1"/>
</dbReference>
<evidence type="ECO:0000313" key="17">
    <source>
        <dbReference type="RefSeq" id="XP_004770693.3"/>
    </source>
</evidence>
<evidence type="ECO:0000256" key="11">
    <source>
        <dbReference type="ARBA" id="ARBA00023136"/>
    </source>
</evidence>
<keyword evidence="11" id="KW-0472">Membrane</keyword>
<evidence type="ECO:0000256" key="2">
    <source>
        <dbReference type="ARBA" id="ARBA00004173"/>
    </source>
</evidence>
<proteinExistence type="predicted"/>
<feature type="region of interest" description="Disordered" evidence="14">
    <location>
        <begin position="178"/>
        <end position="209"/>
    </location>
</feature>
<keyword evidence="9" id="KW-0333">Golgi apparatus</keyword>
<dbReference type="GeneID" id="101689877"/>
<dbReference type="Pfam" id="PF14836">
    <property type="entry name" value="Ubiquitin_3"/>
    <property type="match status" value="1"/>
</dbReference>
<feature type="compositionally biased region" description="Basic and acidic residues" evidence="14">
    <location>
        <begin position="325"/>
        <end position="336"/>
    </location>
</feature>
<evidence type="ECO:0000256" key="1">
    <source>
        <dbReference type="ARBA" id="ARBA00004170"/>
    </source>
</evidence>
<evidence type="ECO:0000256" key="13">
    <source>
        <dbReference type="ARBA" id="ARBA00073653"/>
    </source>
</evidence>
<feature type="region of interest" description="Disordered" evidence="14">
    <location>
        <begin position="242"/>
        <end position="284"/>
    </location>
</feature>
<evidence type="ECO:0000313" key="16">
    <source>
        <dbReference type="Proteomes" id="UP000000715"/>
    </source>
</evidence>
<evidence type="ECO:0000256" key="6">
    <source>
        <dbReference type="ARBA" id="ARBA00022490"/>
    </source>
</evidence>
<sequence length="580" mass="63388">MSSPMMASCRPTCPMVLEEWEPGLNLDCTPASEATCTGWEDAFLLYLSELRKLSPQYPPSHPSSTTPHTCSPVPSPFSSLLGLGHSPDLLCEPSTEGVFPGRDCFTFSLHPFIPTPPKAASISLLGKYTSSHPCRRCNSCNSTGPWTKHSHCLLSGRTGVPSPTSSCLWPGAIFKSAPGQEVSRRGGGEHSTPPLTGGREKKEGRRQTLPSFSPACQQETDLCLAQPHPCCSFRKKMPFPLPWSHAPHPPANPAPPGQQDRRMLTAPPTPSTATQGGHSWGVGGGVRAVPRARGLCRPGPTPALIQVAFISLTSWGSQEVLGNVSKKEKREEKEEAVGEASGDTRTSDRGHFAQALEVKQGCPQRAMGPPEVSPKTFTREEEKECLLDGDFRLASLKVGATPWNRLLTLYKQLQKSAMAKFPLKEGLPDEKSKEEEMEVEDSSFKLCVPGIVTLQSPLHKTFRSTDTVGFVESELKKLLAVQRDSRLWKVGSHDGQELLTEPEITLEEAGIVNGQRYQTEGERSRPPAFGECWGPRGGALRQRKQHPRLKGRVQSPLGVVSRTEHLLLEEMDELGNWPPE</sequence>
<feature type="compositionally biased region" description="Pro residues" evidence="14">
    <location>
        <begin position="247"/>
        <end position="256"/>
    </location>
</feature>
<dbReference type="InterPro" id="IPR028135">
    <property type="entry name" value="Ub_USP-typ"/>
</dbReference>
<feature type="region of interest" description="Disordered" evidence="14">
    <location>
        <begin position="516"/>
        <end position="555"/>
    </location>
</feature>
<feature type="domain" description="Ubiquitin-like" evidence="15">
    <location>
        <begin position="443"/>
        <end position="517"/>
    </location>
</feature>
<reference evidence="17" key="1">
    <citation type="submission" date="2025-08" db="UniProtKB">
        <authorList>
            <consortium name="RefSeq"/>
        </authorList>
    </citation>
    <scope>IDENTIFICATION</scope>
    <source>
        <tissue evidence="17">Brain</tissue>
    </source>
</reference>
<dbReference type="GO" id="GO:0005794">
    <property type="term" value="C:Golgi apparatus"/>
    <property type="evidence" value="ECO:0007669"/>
    <property type="project" value="UniProtKB-SubCell"/>
</dbReference>
<accession>A0A8U0N7N3</accession>
<dbReference type="GO" id="GO:0005739">
    <property type="term" value="C:mitochondrion"/>
    <property type="evidence" value="ECO:0007669"/>
    <property type="project" value="UniProtKB-SubCell"/>
</dbReference>
<keyword evidence="16" id="KW-1185">Reference proteome</keyword>
<comment type="subcellular location">
    <subcellularLocation>
        <location evidence="3">Cytoplasm</location>
    </subcellularLocation>
    <subcellularLocation>
        <location evidence="4">Golgi apparatus</location>
    </subcellularLocation>
    <subcellularLocation>
        <location evidence="1">Membrane</location>
        <topology evidence="1">Peripheral membrane protein</topology>
    </subcellularLocation>
    <subcellularLocation>
        <location evidence="2">Mitochondrion</location>
    </subcellularLocation>
</comment>
<evidence type="ECO:0000256" key="5">
    <source>
        <dbReference type="ARBA" id="ARBA00022473"/>
    </source>
</evidence>
<dbReference type="RefSeq" id="XP_004770693.3">
    <property type="nucleotide sequence ID" value="XM_004770636.3"/>
</dbReference>
<evidence type="ECO:0000256" key="14">
    <source>
        <dbReference type="SAM" id="MobiDB-lite"/>
    </source>
</evidence>
<dbReference type="GO" id="GO:0007283">
    <property type="term" value="P:spermatogenesis"/>
    <property type="evidence" value="ECO:0007669"/>
    <property type="project" value="UniProtKB-KW"/>
</dbReference>
<evidence type="ECO:0000256" key="9">
    <source>
        <dbReference type="ARBA" id="ARBA00023034"/>
    </source>
</evidence>
<evidence type="ECO:0000259" key="15">
    <source>
        <dbReference type="Pfam" id="PF14836"/>
    </source>
</evidence>
<dbReference type="GO" id="GO:0030154">
    <property type="term" value="P:cell differentiation"/>
    <property type="evidence" value="ECO:0007669"/>
    <property type="project" value="UniProtKB-KW"/>
</dbReference>
<protein>
    <recommendedName>
        <fullName evidence="13">Gametogenetin-binding protein 1</fullName>
    </recommendedName>
</protein>
<keyword evidence="10" id="KW-0496">Mitochondrion</keyword>
<organism evidence="16 17">
    <name type="scientific">Mustela putorius furo</name>
    <name type="common">European domestic ferret</name>
    <name type="synonym">Mustela furo</name>
    <dbReference type="NCBI Taxonomy" id="9669"/>
    <lineage>
        <taxon>Eukaryota</taxon>
        <taxon>Metazoa</taxon>
        <taxon>Chordata</taxon>
        <taxon>Craniata</taxon>
        <taxon>Vertebrata</taxon>
        <taxon>Euteleostomi</taxon>
        <taxon>Mammalia</taxon>
        <taxon>Eutheria</taxon>
        <taxon>Laurasiatheria</taxon>
        <taxon>Carnivora</taxon>
        <taxon>Caniformia</taxon>
        <taxon>Musteloidea</taxon>
        <taxon>Mustelidae</taxon>
        <taxon>Mustelinae</taxon>
        <taxon>Mustela</taxon>
    </lineage>
</organism>
<dbReference type="KEGG" id="mpuf:101689877"/>
<feature type="compositionally biased region" description="Basic residues" evidence="14">
    <location>
        <begin position="541"/>
        <end position="551"/>
    </location>
</feature>
<dbReference type="OrthoDB" id="9937592at2759"/>
<name>A0A8U0N7N3_MUSPF</name>
<evidence type="ECO:0000256" key="7">
    <source>
        <dbReference type="ARBA" id="ARBA00022782"/>
    </source>
</evidence>
<keyword evidence="6" id="KW-0963">Cytoplasm</keyword>
<evidence type="ECO:0000256" key="12">
    <source>
        <dbReference type="ARBA" id="ARBA00054814"/>
    </source>
</evidence>
<feature type="region of interest" description="Disordered" evidence="14">
    <location>
        <begin position="321"/>
        <end position="348"/>
    </location>
</feature>
<evidence type="ECO:0000256" key="8">
    <source>
        <dbReference type="ARBA" id="ARBA00022871"/>
    </source>
</evidence>
<dbReference type="Gene3D" id="3.10.20.90">
    <property type="entry name" value="Phosphatidylinositol 3-kinase Catalytic Subunit, Chain A, domain 1"/>
    <property type="match status" value="1"/>
</dbReference>
<evidence type="ECO:0000256" key="10">
    <source>
        <dbReference type="ARBA" id="ARBA00023128"/>
    </source>
</evidence>